<organism evidence="1 2">
    <name type="scientific">Sphingosinicella xenopeptidilytica</name>
    <dbReference type="NCBI Taxonomy" id="364098"/>
    <lineage>
        <taxon>Bacteria</taxon>
        <taxon>Pseudomonadati</taxon>
        <taxon>Pseudomonadota</taxon>
        <taxon>Alphaproteobacteria</taxon>
        <taxon>Sphingomonadales</taxon>
        <taxon>Sphingosinicellaceae</taxon>
        <taxon>Sphingosinicella</taxon>
    </lineage>
</organism>
<evidence type="ECO:0008006" key="3">
    <source>
        <dbReference type="Google" id="ProtNLM"/>
    </source>
</evidence>
<dbReference type="SUPFAM" id="SSF54427">
    <property type="entry name" value="NTF2-like"/>
    <property type="match status" value="1"/>
</dbReference>
<reference evidence="2" key="1">
    <citation type="journal article" date="2019" name="Int. J. Syst. Evol. Microbiol.">
        <title>The Global Catalogue of Microorganisms (GCM) 10K type strain sequencing project: providing services to taxonomists for standard genome sequencing and annotation.</title>
        <authorList>
            <consortium name="The Broad Institute Genomics Platform"/>
            <consortium name="The Broad Institute Genome Sequencing Center for Infectious Disease"/>
            <person name="Wu L."/>
            <person name="Ma J."/>
        </authorList>
    </citation>
    <scope>NUCLEOTIDE SEQUENCE [LARGE SCALE GENOMIC DNA]</scope>
    <source>
        <strain evidence="2">CCUG 52537</strain>
    </source>
</reference>
<dbReference type="InterPro" id="IPR032710">
    <property type="entry name" value="NTF2-like_dom_sf"/>
</dbReference>
<comment type="caution">
    <text evidence="1">The sequence shown here is derived from an EMBL/GenBank/DDBJ whole genome shotgun (WGS) entry which is preliminary data.</text>
</comment>
<dbReference type="Gene3D" id="3.10.450.50">
    <property type="match status" value="1"/>
</dbReference>
<proteinExistence type="predicted"/>
<gene>
    <name evidence="1" type="ORF">ACFQ00_10060</name>
</gene>
<evidence type="ECO:0000313" key="2">
    <source>
        <dbReference type="Proteomes" id="UP001597124"/>
    </source>
</evidence>
<keyword evidence="2" id="KW-1185">Reference proteome</keyword>
<protein>
    <recommendedName>
        <fullName evidence="3">SnoaL-like domain-containing protein</fullName>
    </recommendedName>
</protein>
<dbReference type="EMBL" id="JBHTIK010000005">
    <property type="protein sequence ID" value="MFD0848664.1"/>
    <property type="molecule type" value="Genomic_DNA"/>
</dbReference>
<accession>A0ABW3C434</accession>
<dbReference type="Proteomes" id="UP001597124">
    <property type="component" value="Unassembled WGS sequence"/>
</dbReference>
<name>A0ABW3C434_SPHXN</name>
<evidence type="ECO:0000313" key="1">
    <source>
        <dbReference type="EMBL" id="MFD0848664.1"/>
    </source>
</evidence>
<dbReference type="RefSeq" id="WP_381489805.1">
    <property type="nucleotide sequence ID" value="NZ_JBHTIK010000005.1"/>
</dbReference>
<sequence length="144" mass="15938">MEDVQPGCEAAIAQLKRWVNALMAGDFDVLESVLADDFQFTVEPRFAGGRMNKQQFIAFDRMIKSCSITFLGITARRMGDMVTSLAFAEVTEEFHGDLGPDMPSAAEMAGLMQGARLAYGSGWRQNSQGEWQCFSHHIFGFIDG</sequence>